<dbReference type="InterPro" id="IPR036396">
    <property type="entry name" value="Cyt_P450_sf"/>
</dbReference>
<keyword evidence="5" id="KW-1185">Reference proteome</keyword>
<proteinExistence type="inferred from homology"/>
<evidence type="ECO:0000313" key="4">
    <source>
        <dbReference type="EMBL" id="OMO72228.1"/>
    </source>
</evidence>
<dbReference type="OrthoDB" id="954579at2759"/>
<keyword evidence="3" id="KW-0408">Iron</keyword>
<dbReference type="PANTHER" id="PTHR47955">
    <property type="entry name" value="CYTOCHROME P450 FAMILY 71 PROTEIN"/>
    <property type="match status" value="1"/>
</dbReference>
<dbReference type="GO" id="GO:0020037">
    <property type="term" value="F:heme binding"/>
    <property type="evidence" value="ECO:0007669"/>
    <property type="project" value="InterPro"/>
</dbReference>
<dbReference type="PANTHER" id="PTHR47955:SF15">
    <property type="entry name" value="CYTOCHROME P450 71A2-LIKE"/>
    <property type="match status" value="1"/>
</dbReference>
<dbReference type="SUPFAM" id="SSF48264">
    <property type="entry name" value="Cytochrome P450"/>
    <property type="match status" value="1"/>
</dbReference>
<dbReference type="AlphaFoldDB" id="A0A1R3HPF4"/>
<protein>
    <submittedName>
        <fullName evidence="4">Cytochrome P450</fullName>
    </submittedName>
</protein>
<sequence>MLMAATNNIVSRCVISRKAKEENGSSKFGESSRRVMVLFTNLCIGDMIPCLKWLDVITGFIPRLKATAAELDAFFDQVIEEHHKALKGDHEADKKDFISIILELQKDGLVEMELAQDNIKAILLVCQQLCF</sequence>
<accession>A0A1R3HPF4</accession>
<dbReference type="GO" id="GO:0016705">
    <property type="term" value="F:oxidoreductase activity, acting on paired donors, with incorporation or reduction of molecular oxygen"/>
    <property type="evidence" value="ECO:0007669"/>
    <property type="project" value="InterPro"/>
</dbReference>
<dbReference type="Gramene" id="OMO72228">
    <property type="protein sequence ID" value="OMO72228"/>
    <property type="gene ID" value="CCACVL1_17885"/>
</dbReference>
<dbReference type="InterPro" id="IPR001128">
    <property type="entry name" value="Cyt_P450"/>
</dbReference>
<dbReference type="EMBL" id="AWWV01011469">
    <property type="protein sequence ID" value="OMO72228.1"/>
    <property type="molecule type" value="Genomic_DNA"/>
</dbReference>
<dbReference type="Gene3D" id="1.10.630.10">
    <property type="entry name" value="Cytochrome P450"/>
    <property type="match status" value="1"/>
</dbReference>
<name>A0A1R3HPF4_COCAP</name>
<dbReference type="GO" id="GO:0005506">
    <property type="term" value="F:iron ion binding"/>
    <property type="evidence" value="ECO:0007669"/>
    <property type="project" value="InterPro"/>
</dbReference>
<dbReference type="GO" id="GO:0004497">
    <property type="term" value="F:monooxygenase activity"/>
    <property type="evidence" value="ECO:0007669"/>
    <property type="project" value="InterPro"/>
</dbReference>
<reference evidence="4 5" key="1">
    <citation type="submission" date="2013-09" db="EMBL/GenBank/DDBJ databases">
        <title>Corchorus capsularis genome sequencing.</title>
        <authorList>
            <person name="Alam M."/>
            <person name="Haque M.S."/>
            <person name="Islam M.S."/>
            <person name="Emdad E.M."/>
            <person name="Islam M.M."/>
            <person name="Ahmed B."/>
            <person name="Halim A."/>
            <person name="Hossen Q.M.M."/>
            <person name="Hossain M.Z."/>
            <person name="Ahmed R."/>
            <person name="Khan M.M."/>
            <person name="Islam R."/>
            <person name="Rashid M.M."/>
            <person name="Khan S.A."/>
            <person name="Rahman M.S."/>
            <person name="Alam M."/>
        </authorList>
    </citation>
    <scope>NUCLEOTIDE SEQUENCE [LARGE SCALE GENOMIC DNA]</scope>
    <source>
        <strain evidence="5">cv. CVL-1</strain>
        <tissue evidence="4">Whole seedling</tissue>
    </source>
</reference>
<organism evidence="4 5">
    <name type="scientific">Corchorus capsularis</name>
    <name type="common">Jute</name>
    <dbReference type="NCBI Taxonomy" id="210143"/>
    <lineage>
        <taxon>Eukaryota</taxon>
        <taxon>Viridiplantae</taxon>
        <taxon>Streptophyta</taxon>
        <taxon>Embryophyta</taxon>
        <taxon>Tracheophyta</taxon>
        <taxon>Spermatophyta</taxon>
        <taxon>Magnoliopsida</taxon>
        <taxon>eudicotyledons</taxon>
        <taxon>Gunneridae</taxon>
        <taxon>Pentapetalae</taxon>
        <taxon>rosids</taxon>
        <taxon>malvids</taxon>
        <taxon>Malvales</taxon>
        <taxon>Malvaceae</taxon>
        <taxon>Grewioideae</taxon>
        <taxon>Apeibeae</taxon>
        <taxon>Corchorus</taxon>
    </lineage>
</organism>
<evidence type="ECO:0000313" key="5">
    <source>
        <dbReference type="Proteomes" id="UP000188268"/>
    </source>
</evidence>
<evidence type="ECO:0000256" key="2">
    <source>
        <dbReference type="ARBA" id="ARBA00022723"/>
    </source>
</evidence>
<comment type="similarity">
    <text evidence="1">Belongs to the cytochrome P450 family.</text>
</comment>
<evidence type="ECO:0000256" key="3">
    <source>
        <dbReference type="ARBA" id="ARBA00023004"/>
    </source>
</evidence>
<dbReference type="STRING" id="210143.A0A1R3HPF4"/>
<dbReference type="Pfam" id="PF00067">
    <property type="entry name" value="p450"/>
    <property type="match status" value="1"/>
</dbReference>
<evidence type="ECO:0000256" key="1">
    <source>
        <dbReference type="ARBA" id="ARBA00010617"/>
    </source>
</evidence>
<dbReference type="Proteomes" id="UP000188268">
    <property type="component" value="Unassembled WGS sequence"/>
</dbReference>
<keyword evidence="2" id="KW-0479">Metal-binding</keyword>
<comment type="caution">
    <text evidence="4">The sequence shown here is derived from an EMBL/GenBank/DDBJ whole genome shotgun (WGS) entry which is preliminary data.</text>
</comment>
<gene>
    <name evidence="4" type="ORF">CCACVL1_17885</name>
</gene>